<accession>A0ABY4T0P9</accession>
<gene>
    <name evidence="2" type="ORF">IM816_12315</name>
</gene>
<sequence>MSRRLLVVLLAALTVSTAWADEQVRRVLFIGNSLTYVNDLPNAFASLALPGTHIQVDMIASGGATLADATGNPSVSRALAEGGYTDVVLQERGGEAFCPSACQQNNAASLPAMQSARELSRRARASGARVFYLGTWQSSKETNEALEFGERAIAKASDATYIEIAKPRRKLMLTRPEMAWTHADGQHPGYATTAMMALRTWRAIFHVMPAAAPCVAGELHYHAPKPDGVLHIDTSATPRTCLVTEDAVPVLVGG</sequence>
<name>A0ABY4T0P9_9GAMM</name>
<evidence type="ECO:0008006" key="4">
    <source>
        <dbReference type="Google" id="ProtNLM"/>
    </source>
</evidence>
<organism evidence="2 3">
    <name type="scientific">Luteibacter flocculans</name>
    <dbReference type="NCBI Taxonomy" id="2780091"/>
    <lineage>
        <taxon>Bacteria</taxon>
        <taxon>Pseudomonadati</taxon>
        <taxon>Pseudomonadota</taxon>
        <taxon>Gammaproteobacteria</taxon>
        <taxon>Lysobacterales</taxon>
        <taxon>Rhodanobacteraceae</taxon>
        <taxon>Luteibacter</taxon>
    </lineage>
</organism>
<dbReference type="Proteomes" id="UP001056681">
    <property type="component" value="Chromosome"/>
</dbReference>
<evidence type="ECO:0000313" key="2">
    <source>
        <dbReference type="EMBL" id="URL57418.1"/>
    </source>
</evidence>
<reference evidence="2" key="1">
    <citation type="submission" date="2020-10" db="EMBL/GenBank/DDBJ databases">
        <title>Whole-genome sequence of Luteibacter sp. EIF3.</title>
        <authorList>
            <person name="Friedrich I."/>
            <person name="Hertel R."/>
            <person name="Daniel R."/>
        </authorList>
    </citation>
    <scope>NUCLEOTIDE SEQUENCE</scope>
    <source>
        <strain evidence="2">EIF3</strain>
    </source>
</reference>
<evidence type="ECO:0000256" key="1">
    <source>
        <dbReference type="SAM" id="SignalP"/>
    </source>
</evidence>
<evidence type="ECO:0000313" key="3">
    <source>
        <dbReference type="Proteomes" id="UP001056681"/>
    </source>
</evidence>
<dbReference type="Gene3D" id="3.40.50.1110">
    <property type="entry name" value="SGNH hydrolase"/>
    <property type="match status" value="1"/>
</dbReference>
<dbReference type="InterPro" id="IPR036514">
    <property type="entry name" value="SGNH_hydro_sf"/>
</dbReference>
<keyword evidence="1" id="KW-0732">Signal</keyword>
<dbReference type="RefSeq" id="WP_250338305.1">
    <property type="nucleotide sequence ID" value="NZ_CP063231.1"/>
</dbReference>
<keyword evidence="3" id="KW-1185">Reference proteome</keyword>
<dbReference type="EMBL" id="CP063231">
    <property type="protein sequence ID" value="URL57418.1"/>
    <property type="molecule type" value="Genomic_DNA"/>
</dbReference>
<feature type="signal peptide" evidence="1">
    <location>
        <begin position="1"/>
        <end position="20"/>
    </location>
</feature>
<protein>
    <recommendedName>
        <fullName evidence="4">SGNH/GDSL hydrolase family protein</fullName>
    </recommendedName>
</protein>
<dbReference type="SUPFAM" id="SSF52266">
    <property type="entry name" value="SGNH hydrolase"/>
    <property type="match status" value="1"/>
</dbReference>
<feature type="chain" id="PRO_5045110554" description="SGNH/GDSL hydrolase family protein" evidence="1">
    <location>
        <begin position="21"/>
        <end position="254"/>
    </location>
</feature>
<proteinExistence type="predicted"/>